<evidence type="ECO:0000313" key="2">
    <source>
        <dbReference type="EMBL" id="PQQ17130.1"/>
    </source>
</evidence>
<protein>
    <submittedName>
        <fullName evidence="2">Uncharacterized protein</fullName>
    </submittedName>
</protein>
<comment type="caution">
    <text evidence="2">The sequence shown here is derived from an EMBL/GenBank/DDBJ whole genome shotgun (WGS) entry which is preliminary data.</text>
</comment>
<reference evidence="2 3" key="1">
    <citation type="submission" date="2018-02" db="EMBL/GenBank/DDBJ databases">
        <title>Draft genome of wild Prunus yedoensis var. nudiflora.</title>
        <authorList>
            <person name="Baek S."/>
            <person name="Kim J.-H."/>
            <person name="Choi K."/>
            <person name="Kim G.-B."/>
            <person name="Cho A."/>
            <person name="Jang H."/>
            <person name="Shin C.-H."/>
            <person name="Yu H.-J."/>
            <person name="Mun J.-H."/>
        </authorList>
    </citation>
    <scope>NUCLEOTIDE SEQUENCE [LARGE SCALE GENOMIC DNA]</scope>
    <source>
        <strain evidence="3">cv. Jeju island</strain>
        <tissue evidence="2">Leaf</tissue>
    </source>
</reference>
<dbReference type="InterPro" id="IPR036770">
    <property type="entry name" value="Ankyrin_rpt-contain_sf"/>
</dbReference>
<name>A0A314ZEW7_PRUYE</name>
<organism evidence="2 3">
    <name type="scientific">Prunus yedoensis var. nudiflora</name>
    <dbReference type="NCBI Taxonomy" id="2094558"/>
    <lineage>
        <taxon>Eukaryota</taxon>
        <taxon>Viridiplantae</taxon>
        <taxon>Streptophyta</taxon>
        <taxon>Embryophyta</taxon>
        <taxon>Tracheophyta</taxon>
        <taxon>Spermatophyta</taxon>
        <taxon>Magnoliopsida</taxon>
        <taxon>eudicotyledons</taxon>
        <taxon>Gunneridae</taxon>
        <taxon>Pentapetalae</taxon>
        <taxon>rosids</taxon>
        <taxon>fabids</taxon>
        <taxon>Rosales</taxon>
        <taxon>Rosaceae</taxon>
        <taxon>Amygdaloideae</taxon>
        <taxon>Amygdaleae</taxon>
        <taxon>Prunus</taxon>
    </lineage>
</organism>
<evidence type="ECO:0000313" key="3">
    <source>
        <dbReference type="Proteomes" id="UP000250321"/>
    </source>
</evidence>
<keyword evidence="3" id="KW-1185">Reference proteome</keyword>
<dbReference type="Proteomes" id="UP000250321">
    <property type="component" value="Unassembled WGS sequence"/>
</dbReference>
<feature type="compositionally biased region" description="Basic and acidic residues" evidence="1">
    <location>
        <begin position="107"/>
        <end position="116"/>
    </location>
</feature>
<evidence type="ECO:0000256" key="1">
    <source>
        <dbReference type="SAM" id="MobiDB-lite"/>
    </source>
</evidence>
<sequence>MAAATVVPATSVIANLKLLNNYNYDEWSFRVKIYLLAEDLWDFVEATTEPPKPEDGEAEFKAWRKNNAKALYAIQSSCGDDTYSLIGGITTAKLAWDTLEEKLKPAKEELVPHEDLNTDPTSKDGNSNLNKNLAGHDSNSSYFSEFGQDQPFLDFVTNGDWDSAKEYLDINPDVIRKRGSISGATALHMAVVLEDEDMAMSLVELMAEEDLEIQDANGVTAIGAAANKGLAQVAKCIVEKNKKILTLPCLGDMIPLLTAYSSGHWKLARFFYSLTPLEALLRDKRQRWR</sequence>
<proteinExistence type="predicted"/>
<dbReference type="OrthoDB" id="1147583at2759"/>
<accession>A0A314ZEW7</accession>
<dbReference type="Gene3D" id="1.25.40.20">
    <property type="entry name" value="Ankyrin repeat-containing domain"/>
    <property type="match status" value="1"/>
</dbReference>
<feature type="region of interest" description="Disordered" evidence="1">
    <location>
        <begin position="107"/>
        <end position="133"/>
    </location>
</feature>
<dbReference type="Pfam" id="PF14223">
    <property type="entry name" value="Retrotran_gag_2"/>
    <property type="match status" value="1"/>
</dbReference>
<dbReference type="PANTHER" id="PTHR24121">
    <property type="entry name" value="NO MECHANORECEPTOR POTENTIAL C, ISOFORM D-RELATED"/>
    <property type="match status" value="1"/>
</dbReference>
<dbReference type="PANTHER" id="PTHR24121:SF21">
    <property type="entry name" value="ANKYRIN REPEAT FAMILY PROTEIN"/>
    <property type="match status" value="1"/>
</dbReference>
<dbReference type="EMBL" id="PJQY01000164">
    <property type="protein sequence ID" value="PQQ17130.1"/>
    <property type="molecule type" value="Genomic_DNA"/>
</dbReference>
<dbReference type="STRING" id="2094558.A0A314ZEW7"/>
<gene>
    <name evidence="2" type="ORF">Pyn_27851</name>
</gene>
<dbReference type="AlphaFoldDB" id="A0A314ZEW7"/>
<feature type="compositionally biased region" description="Polar residues" evidence="1">
    <location>
        <begin position="118"/>
        <end position="133"/>
    </location>
</feature>
<dbReference type="SUPFAM" id="SSF48403">
    <property type="entry name" value="Ankyrin repeat"/>
    <property type="match status" value="1"/>
</dbReference>